<dbReference type="AlphaFoldDB" id="W9CB91"/>
<sequence>MVSQRGWIADRLRSGHEFKIGDDIWMLSGSPIKESQYTYFSRAVFECKIVHKREGIPSHAIVKIWMQTQKIAPLDPRHRRNSHDSGDSSHGSDSPPSNSDSPPLGSDPDAGSNSDFVFKQDWDRELECLNIMKKGYDEMKAAAVKEKVELLSKPFPHAIGLAVEKQEQNFPVQGGYLVYLVMEKLPGDCITEYEFWQWTKSERDDFRRAFEQSAQLIEKLGVENIDKAMRNLLWDKQNNKCYLIDWENWTTCNPDDPYPLPDLQCQYDMIRDLGPRMGQDRWDTD</sequence>
<evidence type="ECO:0000313" key="2">
    <source>
        <dbReference type="EMBL" id="ESZ93121.1"/>
    </source>
</evidence>
<evidence type="ECO:0000313" key="3">
    <source>
        <dbReference type="Proteomes" id="UP000019487"/>
    </source>
</evidence>
<feature type="compositionally biased region" description="Low complexity" evidence="1">
    <location>
        <begin position="88"/>
        <end position="110"/>
    </location>
</feature>
<dbReference type="HOGENOM" id="CLU_977147_0_0_1"/>
<accession>W9CB91</accession>
<dbReference type="EMBL" id="AYSA01000339">
    <property type="protein sequence ID" value="ESZ93121.1"/>
    <property type="molecule type" value="Genomic_DNA"/>
</dbReference>
<evidence type="ECO:0008006" key="4">
    <source>
        <dbReference type="Google" id="ProtNLM"/>
    </source>
</evidence>
<dbReference type="OrthoDB" id="3560381at2759"/>
<keyword evidence="3" id="KW-1185">Reference proteome</keyword>
<dbReference type="STRING" id="1432307.W9CB91"/>
<protein>
    <recommendedName>
        <fullName evidence="4">Protein kinase domain-containing protein</fullName>
    </recommendedName>
</protein>
<dbReference type="Proteomes" id="UP000019487">
    <property type="component" value="Unassembled WGS sequence"/>
</dbReference>
<proteinExistence type="predicted"/>
<organism evidence="2 3">
    <name type="scientific">Sclerotinia borealis (strain F-4128)</name>
    <dbReference type="NCBI Taxonomy" id="1432307"/>
    <lineage>
        <taxon>Eukaryota</taxon>
        <taxon>Fungi</taxon>
        <taxon>Dikarya</taxon>
        <taxon>Ascomycota</taxon>
        <taxon>Pezizomycotina</taxon>
        <taxon>Leotiomycetes</taxon>
        <taxon>Helotiales</taxon>
        <taxon>Sclerotiniaceae</taxon>
        <taxon>Sclerotinia</taxon>
    </lineage>
</organism>
<reference evidence="2 3" key="1">
    <citation type="journal article" date="2014" name="Genome Announc.">
        <title>Draft genome sequence of Sclerotinia borealis, a psychrophilic plant pathogenic fungus.</title>
        <authorList>
            <person name="Mardanov A.V."/>
            <person name="Beletsky A.V."/>
            <person name="Kadnikov V.V."/>
            <person name="Ignatov A.N."/>
            <person name="Ravin N.V."/>
        </authorList>
    </citation>
    <scope>NUCLEOTIDE SEQUENCE [LARGE SCALE GENOMIC DNA]</scope>
    <source>
        <strain evidence="3">F-4157</strain>
    </source>
</reference>
<name>W9CB91_SCLBF</name>
<gene>
    <name evidence="2" type="ORF">SBOR_6493</name>
</gene>
<evidence type="ECO:0000256" key="1">
    <source>
        <dbReference type="SAM" id="MobiDB-lite"/>
    </source>
</evidence>
<feature type="region of interest" description="Disordered" evidence="1">
    <location>
        <begin position="73"/>
        <end position="110"/>
    </location>
</feature>
<comment type="caution">
    <text evidence="2">The sequence shown here is derived from an EMBL/GenBank/DDBJ whole genome shotgun (WGS) entry which is preliminary data.</text>
</comment>